<gene>
    <name evidence="1" type="ORF">AX018_103248</name>
</gene>
<dbReference type="RefSeq" id="WP_111878814.1">
    <property type="nucleotide sequence ID" value="NZ_CBCSGC010000008.1"/>
</dbReference>
<name>A0A328YZB3_9BURK</name>
<dbReference type="Proteomes" id="UP000248856">
    <property type="component" value="Unassembled WGS sequence"/>
</dbReference>
<protein>
    <submittedName>
        <fullName evidence="1">Uncharacterized protein</fullName>
    </submittedName>
</protein>
<keyword evidence="2" id="KW-1185">Reference proteome</keyword>
<organism evidence="1 2">
    <name type="scientific">Paracidovorax anthurii</name>
    <dbReference type="NCBI Taxonomy" id="78229"/>
    <lineage>
        <taxon>Bacteria</taxon>
        <taxon>Pseudomonadati</taxon>
        <taxon>Pseudomonadota</taxon>
        <taxon>Betaproteobacteria</taxon>
        <taxon>Burkholderiales</taxon>
        <taxon>Comamonadaceae</taxon>
        <taxon>Paracidovorax</taxon>
    </lineage>
</organism>
<accession>A0A328YZB3</accession>
<dbReference type="EMBL" id="QLTA01000032">
    <property type="protein sequence ID" value="RAR78185.1"/>
    <property type="molecule type" value="Genomic_DNA"/>
</dbReference>
<proteinExistence type="predicted"/>
<dbReference type="OrthoDB" id="8813127at2"/>
<evidence type="ECO:0000313" key="1">
    <source>
        <dbReference type="EMBL" id="RAR78185.1"/>
    </source>
</evidence>
<dbReference type="AlphaFoldDB" id="A0A328YZB3"/>
<reference evidence="1 2" key="1">
    <citation type="submission" date="2018-06" db="EMBL/GenBank/DDBJ databases">
        <title>Genomic Encyclopedia of Archaeal and Bacterial Type Strains, Phase II (KMG-II): from individual species to whole genera.</title>
        <authorList>
            <person name="Goeker M."/>
        </authorList>
    </citation>
    <scope>NUCLEOTIDE SEQUENCE [LARGE SCALE GENOMIC DNA]</scope>
    <source>
        <strain evidence="1 2">CFPB 3232</strain>
    </source>
</reference>
<sequence>MTHWKDALCLLTIFVAYGLAGHLDYQDALAMEEALRADMPQPCSAPDLAPAGPAPSLATDAMPMRLAAAAPVSTPACGPNHE</sequence>
<evidence type="ECO:0000313" key="2">
    <source>
        <dbReference type="Proteomes" id="UP000248856"/>
    </source>
</evidence>
<comment type="caution">
    <text evidence="1">The sequence shown here is derived from an EMBL/GenBank/DDBJ whole genome shotgun (WGS) entry which is preliminary data.</text>
</comment>